<organism evidence="1 2">
    <name type="scientific">Pluteus cervinus</name>
    <dbReference type="NCBI Taxonomy" id="181527"/>
    <lineage>
        <taxon>Eukaryota</taxon>
        <taxon>Fungi</taxon>
        <taxon>Dikarya</taxon>
        <taxon>Basidiomycota</taxon>
        <taxon>Agaricomycotina</taxon>
        <taxon>Agaricomycetes</taxon>
        <taxon>Agaricomycetidae</taxon>
        <taxon>Agaricales</taxon>
        <taxon>Pluteineae</taxon>
        <taxon>Pluteaceae</taxon>
        <taxon>Pluteus</taxon>
    </lineage>
</organism>
<sequence length="271" mass="30294">MSAAARFLCFALWSRRVHTTTLADVFFSGRHPSHDCAEHELETSSGPIVGINLGTTCVIVLEGQLTRIIENVEGTICNNADTVGLLNFELSLNLCDLLQEVEEGQTDEGRQTDRRRTNKRTLPHHQRNVPTVLSTVQGSIRQQTSSFQNRQSVLVNRGQPVHADRTCHEADDPNPRQQARAAMHDAASHRWNTANHPAQPRVAAEEEEDDDDGDDDDSDSDDHTAENINVNCLIFAALLDDPVLLREALNGPNAEEWWKACLYELEMLKKL</sequence>
<dbReference type="EMBL" id="ML208694">
    <property type="protein sequence ID" value="TFK61106.1"/>
    <property type="molecule type" value="Genomic_DNA"/>
</dbReference>
<proteinExistence type="predicted"/>
<accession>A0ACD3A6C9</accession>
<gene>
    <name evidence="1" type="ORF">BDN72DRAFT_936973</name>
</gene>
<protein>
    <submittedName>
        <fullName evidence="1">Uncharacterized protein</fullName>
    </submittedName>
</protein>
<evidence type="ECO:0000313" key="1">
    <source>
        <dbReference type="EMBL" id="TFK61106.1"/>
    </source>
</evidence>
<dbReference type="Proteomes" id="UP000308600">
    <property type="component" value="Unassembled WGS sequence"/>
</dbReference>
<keyword evidence="2" id="KW-1185">Reference proteome</keyword>
<feature type="non-terminal residue" evidence="1">
    <location>
        <position position="271"/>
    </location>
</feature>
<name>A0ACD3A6C9_9AGAR</name>
<evidence type="ECO:0000313" key="2">
    <source>
        <dbReference type="Proteomes" id="UP000308600"/>
    </source>
</evidence>
<reference evidence="1 2" key="1">
    <citation type="journal article" date="2019" name="Nat. Ecol. Evol.">
        <title>Megaphylogeny resolves global patterns of mushroom evolution.</title>
        <authorList>
            <person name="Varga T."/>
            <person name="Krizsan K."/>
            <person name="Foldi C."/>
            <person name="Dima B."/>
            <person name="Sanchez-Garcia M."/>
            <person name="Sanchez-Ramirez S."/>
            <person name="Szollosi G.J."/>
            <person name="Szarkandi J.G."/>
            <person name="Papp V."/>
            <person name="Albert L."/>
            <person name="Andreopoulos W."/>
            <person name="Angelini C."/>
            <person name="Antonin V."/>
            <person name="Barry K.W."/>
            <person name="Bougher N.L."/>
            <person name="Buchanan P."/>
            <person name="Buyck B."/>
            <person name="Bense V."/>
            <person name="Catcheside P."/>
            <person name="Chovatia M."/>
            <person name="Cooper J."/>
            <person name="Damon W."/>
            <person name="Desjardin D."/>
            <person name="Finy P."/>
            <person name="Geml J."/>
            <person name="Haridas S."/>
            <person name="Hughes K."/>
            <person name="Justo A."/>
            <person name="Karasinski D."/>
            <person name="Kautmanova I."/>
            <person name="Kiss B."/>
            <person name="Kocsube S."/>
            <person name="Kotiranta H."/>
            <person name="LaButti K.M."/>
            <person name="Lechner B.E."/>
            <person name="Liimatainen K."/>
            <person name="Lipzen A."/>
            <person name="Lukacs Z."/>
            <person name="Mihaltcheva S."/>
            <person name="Morgado L.N."/>
            <person name="Niskanen T."/>
            <person name="Noordeloos M.E."/>
            <person name="Ohm R.A."/>
            <person name="Ortiz-Santana B."/>
            <person name="Ovrebo C."/>
            <person name="Racz N."/>
            <person name="Riley R."/>
            <person name="Savchenko A."/>
            <person name="Shiryaev A."/>
            <person name="Soop K."/>
            <person name="Spirin V."/>
            <person name="Szebenyi C."/>
            <person name="Tomsovsky M."/>
            <person name="Tulloss R.E."/>
            <person name="Uehling J."/>
            <person name="Grigoriev I.V."/>
            <person name="Vagvolgyi C."/>
            <person name="Papp T."/>
            <person name="Martin F.M."/>
            <person name="Miettinen O."/>
            <person name="Hibbett D.S."/>
            <person name="Nagy L.G."/>
        </authorList>
    </citation>
    <scope>NUCLEOTIDE SEQUENCE [LARGE SCALE GENOMIC DNA]</scope>
    <source>
        <strain evidence="1 2">NL-1719</strain>
    </source>
</reference>